<evidence type="ECO:0000256" key="2">
    <source>
        <dbReference type="ARBA" id="ARBA00023002"/>
    </source>
</evidence>
<dbReference type="Proteomes" id="UP000245125">
    <property type="component" value="Unassembled WGS sequence"/>
</dbReference>
<name>A0A2U3QG06_9BACT</name>
<dbReference type="SUPFAM" id="SSF51905">
    <property type="entry name" value="FAD/NAD(P)-binding domain"/>
    <property type="match status" value="1"/>
</dbReference>
<protein>
    <recommendedName>
        <fullName evidence="3">Thioredoxin reductase</fullName>
        <ecNumber evidence="3">1.8.1.9</ecNumber>
    </recommendedName>
</protein>
<dbReference type="PRINTS" id="PR00368">
    <property type="entry name" value="FADPNR"/>
</dbReference>
<dbReference type="PRINTS" id="PR00469">
    <property type="entry name" value="PNDRDTASEII"/>
</dbReference>
<dbReference type="InterPro" id="IPR036188">
    <property type="entry name" value="FAD/NAD-bd_sf"/>
</dbReference>
<comment type="catalytic activity">
    <reaction evidence="3">
        <text>[thioredoxin]-dithiol + NADP(+) = [thioredoxin]-disulfide + NADPH + H(+)</text>
        <dbReference type="Rhea" id="RHEA:20345"/>
        <dbReference type="Rhea" id="RHEA-COMP:10698"/>
        <dbReference type="Rhea" id="RHEA-COMP:10700"/>
        <dbReference type="ChEBI" id="CHEBI:15378"/>
        <dbReference type="ChEBI" id="CHEBI:29950"/>
        <dbReference type="ChEBI" id="CHEBI:50058"/>
        <dbReference type="ChEBI" id="CHEBI:57783"/>
        <dbReference type="ChEBI" id="CHEBI:58349"/>
        <dbReference type="EC" id="1.8.1.9"/>
    </reaction>
</comment>
<dbReference type="Pfam" id="PF07992">
    <property type="entry name" value="Pyr_redox_2"/>
    <property type="match status" value="1"/>
</dbReference>
<accession>A0A2U3QG06</accession>
<organism evidence="5 6">
    <name type="scientific">Candidatus Sulfobium mesophilum</name>
    <dbReference type="NCBI Taxonomy" id="2016548"/>
    <lineage>
        <taxon>Bacteria</taxon>
        <taxon>Pseudomonadati</taxon>
        <taxon>Nitrospirota</taxon>
        <taxon>Nitrospiria</taxon>
        <taxon>Nitrospirales</taxon>
        <taxon>Nitrospiraceae</taxon>
        <taxon>Candidatus Sulfobium</taxon>
    </lineage>
</organism>
<dbReference type="EC" id="1.8.1.9" evidence="3"/>
<dbReference type="GO" id="GO:0004791">
    <property type="term" value="F:thioredoxin-disulfide reductase (NADPH) activity"/>
    <property type="evidence" value="ECO:0007669"/>
    <property type="project" value="UniProtKB-UniRule"/>
</dbReference>
<keyword evidence="6" id="KW-1185">Reference proteome</keyword>
<dbReference type="GO" id="GO:0019430">
    <property type="term" value="P:removal of superoxide radicals"/>
    <property type="evidence" value="ECO:0007669"/>
    <property type="project" value="UniProtKB-UniRule"/>
</dbReference>
<reference evidence="6" key="1">
    <citation type="submission" date="2018-03" db="EMBL/GenBank/DDBJ databases">
        <authorList>
            <person name="Zecchin S."/>
        </authorList>
    </citation>
    <scope>NUCLEOTIDE SEQUENCE [LARGE SCALE GENOMIC DNA]</scope>
</reference>
<evidence type="ECO:0000259" key="4">
    <source>
        <dbReference type="Pfam" id="PF07992"/>
    </source>
</evidence>
<keyword evidence="3" id="KW-0274">FAD</keyword>
<proteinExistence type="inferred from homology"/>
<evidence type="ECO:0000256" key="1">
    <source>
        <dbReference type="ARBA" id="ARBA00022630"/>
    </source>
</evidence>
<keyword evidence="1 3" id="KW-0285">Flavoprotein</keyword>
<evidence type="ECO:0000313" key="6">
    <source>
        <dbReference type="Proteomes" id="UP000245125"/>
    </source>
</evidence>
<sequence>MADNEVFDVVIVGGGPAGLTAGIYCQRAALRTVLFEKGLLGGQIAISKDVENYPGVEGITGFDLAEKMLGHARHFGLNVVQQEVAEVVAGPALHSVKLADGRVLRTVALILAAGGSVRKLGIPGEGEYLGLGVSYCATCDGFFFRGKTVVAVGGGDTAVEEALYLSRLVKKVYLVHRGNTLRASKLLQGRLMSEPSIEIFWDTVITEIKGSDSSVESVSFENTRTRQKGELATDGVFIFIGYSPNNQLIPSGVRMNEQGFVITDEKCATNVPGIFAIGDIRQKFASQIVIAAADGCIAALAAAHYVEEHKAKGL</sequence>
<dbReference type="NCBIfam" id="TIGR01292">
    <property type="entry name" value="TRX_reduct"/>
    <property type="match status" value="1"/>
</dbReference>
<keyword evidence="3" id="KW-0676">Redox-active center</keyword>
<comment type="similarity">
    <text evidence="3">Belongs to the class-II pyridine nucleotide-disulfide oxidoreductase family.</text>
</comment>
<keyword evidence="2 3" id="KW-0560">Oxidoreductase</keyword>
<dbReference type="PANTHER" id="PTHR48105">
    <property type="entry name" value="THIOREDOXIN REDUCTASE 1-RELATED-RELATED"/>
    <property type="match status" value="1"/>
</dbReference>
<comment type="cofactor">
    <cofactor evidence="3">
        <name>FAD</name>
        <dbReference type="ChEBI" id="CHEBI:57692"/>
    </cofactor>
</comment>
<dbReference type="InterPro" id="IPR005982">
    <property type="entry name" value="Thioredox_Rdtase"/>
</dbReference>
<evidence type="ECO:0000256" key="3">
    <source>
        <dbReference type="RuleBase" id="RU003880"/>
    </source>
</evidence>
<dbReference type="InterPro" id="IPR050097">
    <property type="entry name" value="Ferredoxin-NADP_redctase_2"/>
</dbReference>
<dbReference type="EMBL" id="OUUY01000066">
    <property type="protein sequence ID" value="SPQ00351.1"/>
    <property type="molecule type" value="Genomic_DNA"/>
</dbReference>
<dbReference type="Gene3D" id="3.50.50.60">
    <property type="entry name" value="FAD/NAD(P)-binding domain"/>
    <property type="match status" value="2"/>
</dbReference>
<comment type="subunit">
    <text evidence="3">Homodimer.</text>
</comment>
<gene>
    <name evidence="5" type="primary">trxB</name>
    <name evidence="5" type="ORF">NBG4_210026</name>
</gene>
<dbReference type="GO" id="GO:0005737">
    <property type="term" value="C:cytoplasm"/>
    <property type="evidence" value="ECO:0007669"/>
    <property type="project" value="InterPro"/>
</dbReference>
<evidence type="ECO:0000313" key="5">
    <source>
        <dbReference type="EMBL" id="SPQ00351.1"/>
    </source>
</evidence>
<dbReference type="AlphaFoldDB" id="A0A2U3QG06"/>
<feature type="domain" description="FAD/NAD(P)-binding" evidence="4">
    <location>
        <begin position="7"/>
        <end position="294"/>
    </location>
</feature>
<dbReference type="OrthoDB" id="9806179at2"/>
<dbReference type="InterPro" id="IPR023753">
    <property type="entry name" value="FAD/NAD-binding_dom"/>
</dbReference>